<keyword evidence="1" id="KW-0732">Signal</keyword>
<proteinExistence type="predicted"/>
<comment type="caution">
    <text evidence="2">The sequence shown here is derived from an EMBL/GenBank/DDBJ whole genome shotgun (WGS) entry which is preliminary data.</text>
</comment>
<gene>
    <name evidence="2" type="ORF">BGP84_07090</name>
</gene>
<reference evidence="2 3" key="2">
    <citation type="submission" date="2018-03" db="EMBL/GenBank/DDBJ databases">
        <title>Draft genome of Pseudomonas putida strain KH-21-114.</title>
        <authorList>
            <person name="Yoshizawa S."/>
            <person name="Khan N.H."/>
            <person name="Nishimura M."/>
            <person name="Chiura H.X."/>
            <person name="Ogura Y."/>
            <person name="Hayashi T."/>
            <person name="Kogure K."/>
        </authorList>
    </citation>
    <scope>NUCLEOTIDE SEQUENCE [LARGE SCALE GENOMIC DNA]</scope>
    <source>
        <strain evidence="2 3">KH-21-114</strain>
    </source>
</reference>
<feature type="signal peptide" evidence="1">
    <location>
        <begin position="1"/>
        <end position="20"/>
    </location>
</feature>
<dbReference type="InterPro" id="IPR016875">
    <property type="entry name" value="UCP028200"/>
</dbReference>
<sequence length="286" mass="33433">MPVRLSKALLIATACAVALAACSRIDLAYRNLDRLVPWSLGEYLAMNREQKAMLDERLKEHLAWHCKTQLPGYLDWLDRVRDMVAEDQVTDQALQQRTVEARQAIGRVAEEITPSATELLRGMSDAQVAEMRDAFRDDINQRQKEYVDTPVAKQIARRTERMEKRLINWFDELNPAQRQRVQAWSQALGDQNRQWIANRQHWQQQLMLAMNQRNDASFEPRLATLLQRKESLWTPEYRAAYQNTEQQARSLIVDLVHLSTPAQRQFLQERLAKVRTDFSEMKCLKS</sequence>
<accession>A0A2S3X1S9</accession>
<dbReference type="RefSeq" id="WP_103446357.1">
    <property type="nucleotide sequence ID" value="NZ_MINH01000019.1"/>
</dbReference>
<evidence type="ECO:0008006" key="4">
    <source>
        <dbReference type="Google" id="ProtNLM"/>
    </source>
</evidence>
<name>A0A2S3X1S9_PSEPU</name>
<dbReference type="PIRSF" id="PIRSF028200">
    <property type="entry name" value="UCP028200"/>
    <property type="match status" value="1"/>
</dbReference>
<evidence type="ECO:0000313" key="2">
    <source>
        <dbReference type="EMBL" id="POG09507.1"/>
    </source>
</evidence>
<dbReference type="Proteomes" id="UP000237230">
    <property type="component" value="Unassembled WGS sequence"/>
</dbReference>
<dbReference type="Pfam" id="PF19795">
    <property type="entry name" value="DUF6279"/>
    <property type="match status" value="1"/>
</dbReference>
<protein>
    <recommendedName>
        <fullName evidence="4">Lipoprotein</fullName>
    </recommendedName>
</protein>
<dbReference type="PROSITE" id="PS51257">
    <property type="entry name" value="PROKAR_LIPOPROTEIN"/>
    <property type="match status" value="1"/>
</dbReference>
<evidence type="ECO:0000313" key="3">
    <source>
        <dbReference type="Proteomes" id="UP000237230"/>
    </source>
</evidence>
<feature type="chain" id="PRO_5015484097" description="Lipoprotein" evidence="1">
    <location>
        <begin position="21"/>
        <end position="286"/>
    </location>
</feature>
<reference evidence="2 3" key="1">
    <citation type="submission" date="2016-08" db="EMBL/GenBank/DDBJ databases">
        <authorList>
            <person name="Seilhamer J.J."/>
        </authorList>
    </citation>
    <scope>NUCLEOTIDE SEQUENCE [LARGE SCALE GENOMIC DNA]</scope>
    <source>
        <strain evidence="2 3">KH-21-114</strain>
    </source>
</reference>
<organism evidence="2 3">
    <name type="scientific">Pseudomonas putida</name>
    <name type="common">Arthrobacter siderocapsulatus</name>
    <dbReference type="NCBI Taxonomy" id="303"/>
    <lineage>
        <taxon>Bacteria</taxon>
        <taxon>Pseudomonadati</taxon>
        <taxon>Pseudomonadota</taxon>
        <taxon>Gammaproteobacteria</taxon>
        <taxon>Pseudomonadales</taxon>
        <taxon>Pseudomonadaceae</taxon>
        <taxon>Pseudomonas</taxon>
    </lineage>
</organism>
<dbReference type="OrthoDB" id="5767052at2"/>
<dbReference type="AlphaFoldDB" id="A0A2S3X1S9"/>
<dbReference type="EMBL" id="MINH01000019">
    <property type="protein sequence ID" value="POG09507.1"/>
    <property type="molecule type" value="Genomic_DNA"/>
</dbReference>
<evidence type="ECO:0000256" key="1">
    <source>
        <dbReference type="SAM" id="SignalP"/>
    </source>
</evidence>